<proteinExistence type="predicted"/>
<gene>
    <name evidence="1" type="ORF">KTC_20210</name>
</gene>
<accession>A0A455SI76</accession>
<name>A0A455SI76_9CHLR</name>
<organism evidence="1">
    <name type="scientific">Thermosporothrix sp. COM3</name>
    <dbReference type="NCBI Taxonomy" id="2490863"/>
    <lineage>
        <taxon>Bacteria</taxon>
        <taxon>Bacillati</taxon>
        <taxon>Chloroflexota</taxon>
        <taxon>Ktedonobacteria</taxon>
        <taxon>Ktedonobacterales</taxon>
        <taxon>Thermosporotrichaceae</taxon>
        <taxon>Thermosporothrix</taxon>
    </lineage>
</organism>
<evidence type="ECO:0008006" key="2">
    <source>
        <dbReference type="Google" id="ProtNLM"/>
    </source>
</evidence>
<protein>
    <recommendedName>
        <fullName evidence="2">HTH cro/C1-type domain-containing protein</fullName>
    </recommendedName>
</protein>
<dbReference type="AlphaFoldDB" id="A0A455SI76"/>
<sequence>MLKHRADIADHKTRPLSTKALQQAQVTRYLKRHQLSIHTVAFVAGVPLMVVWRVQQGAPVTEEHTHTIKSAFLCLTGMSYEGSFAVYPEESQETR</sequence>
<evidence type="ECO:0000313" key="1">
    <source>
        <dbReference type="EMBL" id="BBH87270.1"/>
    </source>
</evidence>
<reference evidence="1" key="1">
    <citation type="submission" date="2018-12" db="EMBL/GenBank/DDBJ databases">
        <title>Novel natural products biosynthetic potential of the class Ktedonobacteria.</title>
        <authorList>
            <person name="Zheng Y."/>
            <person name="Saitou A."/>
            <person name="Wang C.M."/>
            <person name="Toyoda A."/>
            <person name="Minakuchi Y."/>
            <person name="Sekiguchi Y."/>
            <person name="Ueda K."/>
            <person name="Takano H."/>
            <person name="Sakai Y."/>
            <person name="Yokota A."/>
            <person name="Yabe S."/>
        </authorList>
    </citation>
    <scope>NUCLEOTIDE SEQUENCE</scope>
    <source>
        <strain evidence="1">COM3</strain>
    </source>
</reference>
<dbReference type="EMBL" id="AP019376">
    <property type="protein sequence ID" value="BBH87270.1"/>
    <property type="molecule type" value="Genomic_DNA"/>
</dbReference>